<proteinExistence type="predicted"/>
<protein>
    <submittedName>
        <fullName evidence="7">UDP-2,3-diacylglucosamine diphosphatase</fullName>
    </submittedName>
</protein>
<evidence type="ECO:0000256" key="1">
    <source>
        <dbReference type="ARBA" id="ARBA00022475"/>
    </source>
</evidence>
<keyword evidence="2" id="KW-0997">Cell inner membrane</keyword>
<dbReference type="AlphaFoldDB" id="A0A839HI71"/>
<accession>A0A839HI71</accession>
<evidence type="ECO:0000259" key="6">
    <source>
        <dbReference type="Pfam" id="PF00149"/>
    </source>
</evidence>
<evidence type="ECO:0000256" key="3">
    <source>
        <dbReference type="ARBA" id="ARBA00022723"/>
    </source>
</evidence>
<evidence type="ECO:0000256" key="4">
    <source>
        <dbReference type="ARBA" id="ARBA00023136"/>
    </source>
</evidence>
<dbReference type="InterPro" id="IPR043461">
    <property type="entry name" value="LpxH-like"/>
</dbReference>
<dbReference type="RefSeq" id="WP_182583442.1">
    <property type="nucleotide sequence ID" value="NZ_JABVCQ010000010.1"/>
</dbReference>
<keyword evidence="3" id="KW-0479">Metal-binding</keyword>
<evidence type="ECO:0000256" key="2">
    <source>
        <dbReference type="ARBA" id="ARBA00022519"/>
    </source>
</evidence>
<name>A0A839HI71_9GAMM</name>
<dbReference type="InterPro" id="IPR004843">
    <property type="entry name" value="Calcineurin-like_PHP"/>
</dbReference>
<organism evidence="7 8">
    <name type="scientific">Thiospirillum jenense</name>
    <dbReference type="NCBI Taxonomy" id="1653858"/>
    <lineage>
        <taxon>Bacteria</taxon>
        <taxon>Pseudomonadati</taxon>
        <taxon>Pseudomonadota</taxon>
        <taxon>Gammaproteobacteria</taxon>
        <taxon>Chromatiales</taxon>
        <taxon>Chromatiaceae</taxon>
        <taxon>Thiospirillum</taxon>
    </lineage>
</organism>
<dbReference type="InterPro" id="IPR029052">
    <property type="entry name" value="Metallo-depent_PP-like"/>
</dbReference>
<dbReference type="PANTHER" id="PTHR34990:SF2">
    <property type="entry name" value="BLL8164 PROTEIN"/>
    <property type="match status" value="1"/>
</dbReference>
<evidence type="ECO:0000313" key="8">
    <source>
        <dbReference type="Proteomes" id="UP000548632"/>
    </source>
</evidence>
<keyword evidence="5" id="KW-0464">Manganese</keyword>
<keyword evidence="8" id="KW-1185">Reference proteome</keyword>
<dbReference type="GO" id="GO:0009245">
    <property type="term" value="P:lipid A biosynthetic process"/>
    <property type="evidence" value="ECO:0007669"/>
    <property type="project" value="TreeGrafter"/>
</dbReference>
<keyword evidence="4" id="KW-0472">Membrane</keyword>
<sequence>MSHIEPLRPLRYRTIWLSDLHLGSRGCQADLILEFLQKTASKQLYLVGDIIDFWAMKKGVYWPEKHNHIVQCLLEKARQGTEIIYIPGNHDDMMRNYIGTHFGQIAVRDEVIHTTLAGERLLVMHGDVFDQVVQHGRWLAFIGSNLYDLLLAINQRFNGLRRHFGLRYWSLAAFLKRHVKNAVNYIGRYEYAVAHAARRLEVDGIVCGHIHHAELRAIDGVTYCNCGDWVENCTALVEHHDGQLEVLHWLEMQQSFKNTDWYLKPATAQVN</sequence>
<dbReference type="Proteomes" id="UP000548632">
    <property type="component" value="Unassembled WGS sequence"/>
</dbReference>
<dbReference type="GO" id="GO:0016020">
    <property type="term" value="C:membrane"/>
    <property type="evidence" value="ECO:0007669"/>
    <property type="project" value="GOC"/>
</dbReference>
<keyword evidence="1" id="KW-1003">Cell membrane</keyword>
<dbReference type="Gene3D" id="3.60.21.10">
    <property type="match status" value="1"/>
</dbReference>
<evidence type="ECO:0000256" key="5">
    <source>
        <dbReference type="ARBA" id="ARBA00023211"/>
    </source>
</evidence>
<dbReference type="EMBL" id="JABVCQ010000010">
    <property type="protein sequence ID" value="MBB1125812.1"/>
    <property type="molecule type" value="Genomic_DNA"/>
</dbReference>
<gene>
    <name evidence="7" type="ORF">HUK38_06140</name>
</gene>
<dbReference type="CDD" id="cd07398">
    <property type="entry name" value="MPP_YbbF-LpxH"/>
    <property type="match status" value="1"/>
</dbReference>
<dbReference type="SUPFAM" id="SSF56300">
    <property type="entry name" value="Metallo-dependent phosphatases"/>
    <property type="match status" value="1"/>
</dbReference>
<comment type="caution">
    <text evidence="7">The sequence shown here is derived from an EMBL/GenBank/DDBJ whole genome shotgun (WGS) entry which is preliminary data.</text>
</comment>
<dbReference type="Pfam" id="PF00149">
    <property type="entry name" value="Metallophos"/>
    <property type="match status" value="1"/>
</dbReference>
<dbReference type="GO" id="GO:0008758">
    <property type="term" value="F:UDP-2,3-diacylglucosamine hydrolase activity"/>
    <property type="evidence" value="ECO:0007669"/>
    <property type="project" value="TreeGrafter"/>
</dbReference>
<reference evidence="7 8" key="1">
    <citation type="journal article" date="2020" name="Arch. Microbiol.">
        <title>The genome sequence of the giant phototrophic gammaproteobacterium Thiospirillum jenense gives insight into its physiological properties and phylogenetic relationships.</title>
        <authorList>
            <person name="Imhoff J.F."/>
            <person name="Meyer T.E."/>
            <person name="Kyndt J.A."/>
        </authorList>
    </citation>
    <scope>NUCLEOTIDE SEQUENCE [LARGE SCALE GENOMIC DNA]</scope>
    <source>
        <strain evidence="7 8">DSM 216</strain>
    </source>
</reference>
<feature type="domain" description="Calcineurin-like phosphoesterase" evidence="6">
    <location>
        <begin position="13"/>
        <end position="212"/>
    </location>
</feature>
<dbReference type="GO" id="GO:0046872">
    <property type="term" value="F:metal ion binding"/>
    <property type="evidence" value="ECO:0007669"/>
    <property type="project" value="UniProtKB-KW"/>
</dbReference>
<evidence type="ECO:0000313" key="7">
    <source>
        <dbReference type="EMBL" id="MBB1125812.1"/>
    </source>
</evidence>
<dbReference type="PANTHER" id="PTHR34990">
    <property type="entry name" value="UDP-2,3-DIACYLGLUCOSAMINE HYDROLASE-RELATED"/>
    <property type="match status" value="1"/>
</dbReference>